<dbReference type="Pfam" id="PF03781">
    <property type="entry name" value="FGE-sulfatase"/>
    <property type="match status" value="1"/>
</dbReference>
<dbReference type="PANTHER" id="PTHR23150">
    <property type="entry name" value="SULFATASE MODIFYING FACTOR 1, 2"/>
    <property type="match status" value="1"/>
</dbReference>
<evidence type="ECO:0000313" key="3">
    <source>
        <dbReference type="EMBL" id="MBU8872346.1"/>
    </source>
</evidence>
<comment type="caution">
    <text evidence="3">The sequence shown here is derived from an EMBL/GenBank/DDBJ whole genome shotgun (WGS) entry which is preliminary data.</text>
</comment>
<feature type="signal peptide" evidence="1">
    <location>
        <begin position="1"/>
        <end position="20"/>
    </location>
</feature>
<feature type="chain" id="PRO_5046660834" evidence="1">
    <location>
        <begin position="21"/>
        <end position="234"/>
    </location>
</feature>
<organism evidence="3 4">
    <name type="scientific">Reyranella humidisoli</name>
    <dbReference type="NCBI Taxonomy" id="2849149"/>
    <lineage>
        <taxon>Bacteria</taxon>
        <taxon>Pseudomonadati</taxon>
        <taxon>Pseudomonadota</taxon>
        <taxon>Alphaproteobacteria</taxon>
        <taxon>Hyphomicrobiales</taxon>
        <taxon>Reyranellaceae</taxon>
        <taxon>Reyranella</taxon>
    </lineage>
</organism>
<protein>
    <submittedName>
        <fullName evidence="3">Formylglycine-generating enzyme family protein</fullName>
    </submittedName>
</protein>
<evidence type="ECO:0000259" key="2">
    <source>
        <dbReference type="Pfam" id="PF03781"/>
    </source>
</evidence>
<dbReference type="InterPro" id="IPR051043">
    <property type="entry name" value="Sulfatase_Mod_Factor_Kinase"/>
</dbReference>
<feature type="domain" description="Sulfatase-modifying factor enzyme-like" evidence="2">
    <location>
        <begin position="29"/>
        <end position="229"/>
    </location>
</feature>
<keyword evidence="1" id="KW-0732">Signal</keyword>
<sequence length="234" mass="25860">MIPLRFTVVAASLAAFVASAAPCLAQRPEAVRIGEFRIDATEVTIGQFRAFARATSLRTAAEREGGGFEYTGGWTRRQGWTYERPQGQPGQDSEPAVHVTWAEADAYCRHAGGRLPTISEWRSAAYTEQRERPTDGYVRGKTYPYPVGDAPDGMNNNRRAHVAVATTKRGVNGLYDMGANVWEWMADRRGEEALTAGGSWWYGPEQTRTDGAQWKAASFYAVYIGFRCAYDAKG</sequence>
<accession>A0ABS6IDD8</accession>
<proteinExistence type="predicted"/>
<gene>
    <name evidence="3" type="ORF">KQ910_01155</name>
</gene>
<dbReference type="PANTHER" id="PTHR23150:SF19">
    <property type="entry name" value="FORMYLGLYCINE-GENERATING ENZYME"/>
    <property type="match status" value="1"/>
</dbReference>
<evidence type="ECO:0000313" key="4">
    <source>
        <dbReference type="Proteomes" id="UP000727907"/>
    </source>
</evidence>
<keyword evidence="4" id="KW-1185">Reference proteome</keyword>
<name>A0ABS6IDD8_9HYPH</name>
<dbReference type="Proteomes" id="UP000727907">
    <property type="component" value="Unassembled WGS sequence"/>
</dbReference>
<reference evidence="3 4" key="1">
    <citation type="submission" date="2021-06" db="EMBL/GenBank/DDBJ databases">
        <authorList>
            <person name="Lee D.H."/>
        </authorList>
    </citation>
    <scope>NUCLEOTIDE SEQUENCE [LARGE SCALE GENOMIC DNA]</scope>
    <source>
        <strain evidence="3 4">MMS21-HV4-11</strain>
    </source>
</reference>
<evidence type="ECO:0000256" key="1">
    <source>
        <dbReference type="SAM" id="SignalP"/>
    </source>
</evidence>
<dbReference type="InterPro" id="IPR005532">
    <property type="entry name" value="SUMF_dom"/>
</dbReference>
<dbReference type="EMBL" id="JAHOPB010000001">
    <property type="protein sequence ID" value="MBU8872346.1"/>
    <property type="molecule type" value="Genomic_DNA"/>
</dbReference>